<evidence type="ECO:0000313" key="7">
    <source>
        <dbReference type="Proteomes" id="UP000801492"/>
    </source>
</evidence>
<dbReference type="InterPro" id="IPR008183">
    <property type="entry name" value="Aldose_1/G6P_1-epimerase"/>
</dbReference>
<comment type="function">
    <text evidence="5">Mutarotase that catalyzes the interconversion of beta-D-galactose and alpha-D-galactose during galactose metabolism. Beta-D-galactose is metabolized in the liver into glucose 1-phosphate, the primary metabolic fuel, by the action of four enzymes that constitute the Leloir pathway: GALM, GALK1 (galactokinase), GALT (galactose-1-phosphate uridylyltransferase) and GALE (UDP-galactose-4'-epimerase). Involved in the maintenance of the equilibrium between the beta- and alpha-anomers of galactose, therefore ensuring a sufficient supply of the alpha-anomer for GALK1. Also active on D-glucose although shows a preference for galactose over glucose.</text>
</comment>
<evidence type="ECO:0000256" key="1">
    <source>
        <dbReference type="ARBA" id="ARBA00001712"/>
    </source>
</evidence>
<comment type="caution">
    <text evidence="6">The sequence shown here is derived from an EMBL/GenBank/DDBJ whole genome shotgun (WGS) entry which is preliminary data.</text>
</comment>
<sequence>MPERNNDNDVEATFSLVDDDFTRSMWNYSFKILYYILLKERELHFKITVENTDRKLPLDFQILFHTYFKVPNIYECQIYGLQNCKYIDQTDKNFIKENDKEIVVENFIDHIYCNTPEKLTITNAVGGRNMRILKYNFPDTVIWNPWIEKSKKLRDFGDDEYLRMLCVEVGQVSNPVKLVPGAKFEAKQILEVFPRIPPDEM</sequence>
<dbReference type="GO" id="GO:0005737">
    <property type="term" value="C:cytoplasm"/>
    <property type="evidence" value="ECO:0007669"/>
    <property type="project" value="TreeGrafter"/>
</dbReference>
<proteinExistence type="predicted"/>
<keyword evidence="7" id="KW-1185">Reference proteome</keyword>
<dbReference type="Pfam" id="PF01263">
    <property type="entry name" value="Aldose_epim"/>
    <property type="match status" value="1"/>
</dbReference>
<dbReference type="OrthoDB" id="1659429at2759"/>
<dbReference type="PANTHER" id="PTHR11122">
    <property type="entry name" value="APOSPORY-ASSOCIATED PROTEIN C-RELATED"/>
    <property type="match status" value="1"/>
</dbReference>
<evidence type="ECO:0000313" key="6">
    <source>
        <dbReference type="EMBL" id="KAF2882389.1"/>
    </source>
</evidence>
<evidence type="ECO:0000256" key="5">
    <source>
        <dbReference type="ARBA" id="ARBA00045743"/>
    </source>
</evidence>
<name>A0A8K0G1K6_IGNLU</name>
<dbReference type="GO" id="GO:0004034">
    <property type="term" value="F:aldose 1-epimerase activity"/>
    <property type="evidence" value="ECO:0007669"/>
    <property type="project" value="UniProtKB-EC"/>
</dbReference>
<protein>
    <recommendedName>
        <fullName evidence="3">Galactose mutarotase</fullName>
    </recommendedName>
    <alternativeName>
        <fullName evidence="4">Aldose 1-epimerase</fullName>
    </alternativeName>
</protein>
<gene>
    <name evidence="6" type="ORF">ILUMI_23759</name>
</gene>
<dbReference type="GO" id="GO:0006012">
    <property type="term" value="P:galactose metabolic process"/>
    <property type="evidence" value="ECO:0007669"/>
    <property type="project" value="UniProtKB-UniPathway"/>
</dbReference>
<evidence type="ECO:0000256" key="3">
    <source>
        <dbReference type="ARBA" id="ARBA00021023"/>
    </source>
</evidence>
<dbReference type="Gene3D" id="2.70.98.10">
    <property type="match status" value="1"/>
</dbReference>
<comment type="catalytic activity">
    <reaction evidence="1">
        <text>alpha-D-galactose = beta-D-galactose</text>
        <dbReference type="Rhea" id="RHEA:28675"/>
        <dbReference type="ChEBI" id="CHEBI:27667"/>
        <dbReference type="ChEBI" id="CHEBI:28061"/>
        <dbReference type="EC" id="5.1.3.3"/>
    </reaction>
    <physiologicalReaction direction="right-to-left" evidence="1">
        <dbReference type="Rhea" id="RHEA:28677"/>
    </physiologicalReaction>
</comment>
<evidence type="ECO:0000256" key="2">
    <source>
        <dbReference type="ARBA" id="ARBA00004947"/>
    </source>
</evidence>
<dbReference type="UniPathway" id="UPA00214"/>
<organism evidence="6 7">
    <name type="scientific">Ignelater luminosus</name>
    <name type="common">Cucubano</name>
    <name type="synonym">Pyrophorus luminosus</name>
    <dbReference type="NCBI Taxonomy" id="2038154"/>
    <lineage>
        <taxon>Eukaryota</taxon>
        <taxon>Metazoa</taxon>
        <taxon>Ecdysozoa</taxon>
        <taxon>Arthropoda</taxon>
        <taxon>Hexapoda</taxon>
        <taxon>Insecta</taxon>
        <taxon>Pterygota</taxon>
        <taxon>Neoptera</taxon>
        <taxon>Endopterygota</taxon>
        <taxon>Coleoptera</taxon>
        <taxon>Polyphaga</taxon>
        <taxon>Elateriformia</taxon>
        <taxon>Elateroidea</taxon>
        <taxon>Elateridae</taxon>
        <taxon>Agrypninae</taxon>
        <taxon>Pyrophorini</taxon>
        <taxon>Ignelater</taxon>
    </lineage>
</organism>
<dbReference type="EMBL" id="VTPC01090619">
    <property type="protein sequence ID" value="KAF2882389.1"/>
    <property type="molecule type" value="Genomic_DNA"/>
</dbReference>
<dbReference type="GO" id="GO:0047938">
    <property type="term" value="F:glucose-6-phosphate 1-epimerase activity"/>
    <property type="evidence" value="ECO:0007669"/>
    <property type="project" value="TreeGrafter"/>
</dbReference>
<dbReference type="InterPro" id="IPR011013">
    <property type="entry name" value="Gal_mutarotase_sf_dom"/>
</dbReference>
<dbReference type="PANTHER" id="PTHR11122:SF13">
    <property type="entry name" value="GLUCOSE-6-PHOSPHATE 1-EPIMERASE"/>
    <property type="match status" value="1"/>
</dbReference>
<dbReference type="InterPro" id="IPR014718">
    <property type="entry name" value="GH-type_carb-bd"/>
</dbReference>
<dbReference type="AlphaFoldDB" id="A0A8K0G1K6"/>
<comment type="pathway">
    <text evidence="2">Carbohydrate metabolism; galactose metabolism.</text>
</comment>
<accession>A0A8K0G1K6</accession>
<dbReference type="GO" id="GO:0030246">
    <property type="term" value="F:carbohydrate binding"/>
    <property type="evidence" value="ECO:0007669"/>
    <property type="project" value="InterPro"/>
</dbReference>
<dbReference type="SUPFAM" id="SSF74650">
    <property type="entry name" value="Galactose mutarotase-like"/>
    <property type="match status" value="1"/>
</dbReference>
<dbReference type="Proteomes" id="UP000801492">
    <property type="component" value="Unassembled WGS sequence"/>
</dbReference>
<evidence type="ECO:0000256" key="4">
    <source>
        <dbReference type="ARBA" id="ARBA00032729"/>
    </source>
</evidence>
<reference evidence="6" key="1">
    <citation type="submission" date="2019-08" db="EMBL/GenBank/DDBJ databases">
        <title>The genome of the North American firefly Photinus pyralis.</title>
        <authorList>
            <consortium name="Photinus pyralis genome working group"/>
            <person name="Fallon T.R."/>
            <person name="Sander Lower S.E."/>
            <person name="Weng J.-K."/>
        </authorList>
    </citation>
    <scope>NUCLEOTIDE SEQUENCE</scope>
    <source>
        <strain evidence="6">TRF0915ILg1</strain>
        <tissue evidence="6">Whole body</tissue>
    </source>
</reference>